<proteinExistence type="predicted"/>
<evidence type="ECO:0000313" key="1">
    <source>
        <dbReference type="EMBL" id="QGW26708.1"/>
    </source>
</evidence>
<dbReference type="Proteomes" id="UP000426027">
    <property type="component" value="Chromosome"/>
</dbReference>
<reference evidence="1 2" key="1">
    <citation type="submission" date="2019-11" db="EMBL/GenBank/DDBJ databases">
        <authorList>
            <person name="Im W.T."/>
        </authorList>
    </citation>
    <scope>NUCLEOTIDE SEQUENCE [LARGE SCALE GENOMIC DNA]</scope>
    <source>
        <strain evidence="1 2">SB-02</strain>
    </source>
</reference>
<name>A0A6I6GGC5_9BACT</name>
<accession>A0A6I6GGC5</accession>
<dbReference type="RefSeq" id="WP_157475802.1">
    <property type="nucleotide sequence ID" value="NZ_CP046566.1"/>
</dbReference>
<keyword evidence="2" id="KW-1185">Reference proteome</keyword>
<sequence length="102" mass="12293">MLRKIINWFSKSEDDRELQIQLPQGEDSKFTLSIDNLKIGWLYCEGSYWYFKYSEEFKQHSNEYNHIVGFPDLNKVYKSETLWPFFSNSYPWFKAASRTGNN</sequence>
<dbReference type="EMBL" id="CP046566">
    <property type="protein sequence ID" value="QGW26708.1"/>
    <property type="molecule type" value="Genomic_DNA"/>
</dbReference>
<gene>
    <name evidence="1" type="ORF">GLV81_00040</name>
</gene>
<organism evidence="1 2">
    <name type="scientific">Phnomibacter ginsenosidimutans</name>
    <dbReference type="NCBI Taxonomy" id="2676868"/>
    <lineage>
        <taxon>Bacteria</taxon>
        <taxon>Pseudomonadati</taxon>
        <taxon>Bacteroidota</taxon>
        <taxon>Chitinophagia</taxon>
        <taxon>Chitinophagales</taxon>
        <taxon>Chitinophagaceae</taxon>
        <taxon>Phnomibacter</taxon>
    </lineage>
</organism>
<protein>
    <submittedName>
        <fullName evidence="1">Uncharacterized protein</fullName>
    </submittedName>
</protein>
<dbReference type="AlphaFoldDB" id="A0A6I6GGC5"/>
<evidence type="ECO:0000313" key="2">
    <source>
        <dbReference type="Proteomes" id="UP000426027"/>
    </source>
</evidence>
<dbReference type="KEGG" id="fls:GLV81_00040"/>